<dbReference type="AlphaFoldDB" id="A0AAN4Z304"/>
<dbReference type="Proteomes" id="UP001328107">
    <property type="component" value="Unassembled WGS sequence"/>
</dbReference>
<evidence type="ECO:0000313" key="1">
    <source>
        <dbReference type="EMBL" id="GMR30988.1"/>
    </source>
</evidence>
<organism evidence="1 2">
    <name type="scientific">Pristionchus mayeri</name>
    <dbReference type="NCBI Taxonomy" id="1317129"/>
    <lineage>
        <taxon>Eukaryota</taxon>
        <taxon>Metazoa</taxon>
        <taxon>Ecdysozoa</taxon>
        <taxon>Nematoda</taxon>
        <taxon>Chromadorea</taxon>
        <taxon>Rhabditida</taxon>
        <taxon>Rhabditina</taxon>
        <taxon>Diplogasteromorpha</taxon>
        <taxon>Diplogasteroidea</taxon>
        <taxon>Neodiplogasteridae</taxon>
        <taxon>Pristionchus</taxon>
    </lineage>
</organism>
<protein>
    <submittedName>
        <fullName evidence="1">Uncharacterized protein</fullName>
    </submittedName>
</protein>
<feature type="non-terminal residue" evidence="1">
    <location>
        <position position="118"/>
    </location>
</feature>
<comment type="caution">
    <text evidence="1">The sequence shown here is derived from an EMBL/GenBank/DDBJ whole genome shotgun (WGS) entry which is preliminary data.</text>
</comment>
<keyword evidence="2" id="KW-1185">Reference proteome</keyword>
<feature type="non-terminal residue" evidence="1">
    <location>
        <position position="1"/>
    </location>
</feature>
<dbReference type="InterPro" id="IPR035445">
    <property type="entry name" value="GYF-like_dom_sf"/>
</dbReference>
<accession>A0AAN4Z304</accession>
<proteinExistence type="predicted"/>
<dbReference type="EMBL" id="BTRK01000001">
    <property type="protein sequence ID" value="GMR30988.1"/>
    <property type="molecule type" value="Genomic_DNA"/>
</dbReference>
<dbReference type="SUPFAM" id="SSF55277">
    <property type="entry name" value="GYF domain"/>
    <property type="match status" value="1"/>
</dbReference>
<reference evidence="2" key="1">
    <citation type="submission" date="2022-10" db="EMBL/GenBank/DDBJ databases">
        <title>Genome assembly of Pristionchus species.</title>
        <authorList>
            <person name="Yoshida K."/>
            <person name="Sommer R.J."/>
        </authorList>
    </citation>
    <scope>NUCLEOTIDE SEQUENCE [LARGE SCALE GENOMIC DNA]</scope>
    <source>
        <strain evidence="2">RS5460</strain>
    </source>
</reference>
<evidence type="ECO:0000313" key="2">
    <source>
        <dbReference type="Proteomes" id="UP001328107"/>
    </source>
</evidence>
<name>A0AAN4Z304_9BILA</name>
<gene>
    <name evidence="1" type="ORF">PMAYCL1PPCAC_01183</name>
</gene>
<sequence length="118" mass="13666">SETALSTRIFFKDKENELKGPFTEHQVQESYRNKWLENSFSFYFMNSDGTPDDSNLSFTLGELCSHNGIGAPFILPADSVTPEKKRAQAEQRLYSIEEEIRALRVECDEVQRVKERIE</sequence>